<dbReference type="PANTHER" id="PTHR42748:SF7">
    <property type="entry name" value="NMRA LIKE REDOX SENSOR 1-RELATED"/>
    <property type="match status" value="1"/>
</dbReference>
<proteinExistence type="inferred from homology"/>
<dbReference type="SUPFAM" id="SSF51735">
    <property type="entry name" value="NAD(P)-binding Rossmann-fold domains"/>
    <property type="match status" value="1"/>
</dbReference>
<organism evidence="4 5">
    <name type="scientific">Inquilinus ginsengisoli</name>
    <dbReference type="NCBI Taxonomy" id="363840"/>
    <lineage>
        <taxon>Bacteria</taxon>
        <taxon>Pseudomonadati</taxon>
        <taxon>Pseudomonadota</taxon>
        <taxon>Alphaproteobacteria</taxon>
        <taxon>Rhodospirillales</taxon>
        <taxon>Rhodospirillaceae</taxon>
        <taxon>Inquilinus</taxon>
    </lineage>
</organism>
<name>A0ABU1JHW1_9PROT</name>
<dbReference type="EMBL" id="JAVDPW010000001">
    <property type="protein sequence ID" value="MDR6288201.1"/>
    <property type="molecule type" value="Genomic_DNA"/>
</dbReference>
<comment type="caution">
    <text evidence="4">The sequence shown here is derived from an EMBL/GenBank/DDBJ whole genome shotgun (WGS) entry which is preliminary data.</text>
</comment>
<dbReference type="InterPro" id="IPR051164">
    <property type="entry name" value="NmrA-like_oxidored"/>
</dbReference>
<keyword evidence="5" id="KW-1185">Reference proteome</keyword>
<dbReference type="InterPro" id="IPR008030">
    <property type="entry name" value="NmrA-like"/>
</dbReference>
<protein>
    <submittedName>
        <fullName evidence="4">Uncharacterized protein YbjT (DUF2867 family)</fullName>
    </submittedName>
</protein>
<dbReference type="Proteomes" id="UP001262410">
    <property type="component" value="Unassembled WGS sequence"/>
</dbReference>
<gene>
    <name evidence="4" type="ORF">E9232_000700</name>
</gene>
<comment type="similarity">
    <text evidence="1">Belongs to the NmrA-type oxidoreductase family.</text>
</comment>
<reference evidence="4 5" key="1">
    <citation type="submission" date="2023-07" db="EMBL/GenBank/DDBJ databases">
        <title>Sorghum-associated microbial communities from plants grown in Nebraska, USA.</title>
        <authorList>
            <person name="Schachtman D."/>
        </authorList>
    </citation>
    <scope>NUCLEOTIDE SEQUENCE [LARGE SCALE GENOMIC DNA]</scope>
    <source>
        <strain evidence="4 5">584</strain>
    </source>
</reference>
<sequence length="311" mass="34583">MQHVELIARSIAGGATNQGDTMTTILVTGATGDTGRPTVKELLKKGFKTRALARREDDRSQELAALGAEIVYGDMMSLRDIRLAMDGVRRAYFCFPLAEGLVEAGVIFAQAAREQHVEHIVNLSHKQSRSHARSKATQNHWLSEQVFDWSGTPTTHLRITFFAEWLLYISSQIQRGRYAMPYNRESRFAPLAAADIAKIVANILEKPKGHGGQAYQLHGPKEYSHEELAAEVSRVLGVDLPYEHVTVSVFLERLGLENQTALRRHFEAVAIDQQEGRLAGLDDIGVKIIGGPLMTVEDFINANRTHFVLEA</sequence>
<feature type="domain" description="NmrA-like" evidence="3">
    <location>
        <begin position="23"/>
        <end position="262"/>
    </location>
</feature>
<evidence type="ECO:0000256" key="1">
    <source>
        <dbReference type="ARBA" id="ARBA00006328"/>
    </source>
</evidence>
<dbReference type="InterPro" id="IPR036291">
    <property type="entry name" value="NAD(P)-bd_dom_sf"/>
</dbReference>
<evidence type="ECO:0000256" key="2">
    <source>
        <dbReference type="ARBA" id="ARBA00022857"/>
    </source>
</evidence>
<keyword evidence="2" id="KW-0521">NADP</keyword>
<evidence type="ECO:0000313" key="4">
    <source>
        <dbReference type="EMBL" id="MDR6288201.1"/>
    </source>
</evidence>
<dbReference type="Pfam" id="PF05368">
    <property type="entry name" value="NmrA"/>
    <property type="match status" value="1"/>
</dbReference>
<evidence type="ECO:0000259" key="3">
    <source>
        <dbReference type="Pfam" id="PF05368"/>
    </source>
</evidence>
<dbReference type="PANTHER" id="PTHR42748">
    <property type="entry name" value="NITROGEN METABOLITE REPRESSION PROTEIN NMRA FAMILY MEMBER"/>
    <property type="match status" value="1"/>
</dbReference>
<dbReference type="Gene3D" id="3.40.50.720">
    <property type="entry name" value="NAD(P)-binding Rossmann-like Domain"/>
    <property type="match status" value="1"/>
</dbReference>
<dbReference type="Gene3D" id="3.90.25.10">
    <property type="entry name" value="UDP-galactose 4-epimerase, domain 1"/>
    <property type="match status" value="1"/>
</dbReference>
<accession>A0ABU1JHW1</accession>
<evidence type="ECO:0000313" key="5">
    <source>
        <dbReference type="Proteomes" id="UP001262410"/>
    </source>
</evidence>